<dbReference type="InterPro" id="IPR011333">
    <property type="entry name" value="SKP1/BTB/POZ_sf"/>
</dbReference>
<dbReference type="STRING" id="40998.A0A2P8AJE0"/>
<proteinExistence type="predicted"/>
<dbReference type="PROSITE" id="PS50097">
    <property type="entry name" value="BTB"/>
    <property type="match status" value="1"/>
</dbReference>
<evidence type="ECO:0000259" key="1">
    <source>
        <dbReference type="PROSITE" id="PS50097"/>
    </source>
</evidence>
<sequence>MSLSEVSIIKCVRSLRGDVRYSDLIIGCGDKKYHVHKAILCPQSRYFEVACKPGTFKEGLENEIHIPECATVDELQDGHFPEAIHAMIDFCYGKPNYETLEDDNGQPLKWLAVLYITADRFQIQKMKEDVVSMVKDKLKLFPKVRRSTKDVKNKEMLSEVPGFIAILYQNLRDSDRALKGELLRWLLEESPLLLYCTAIDDLITKYHGFAADLVPLLRAWACALPAEDEKDLLPAK</sequence>
<dbReference type="PANTHER" id="PTHR47843">
    <property type="entry name" value="BTB DOMAIN-CONTAINING PROTEIN-RELATED"/>
    <property type="match status" value="1"/>
</dbReference>
<feature type="domain" description="BTB" evidence="1">
    <location>
        <begin position="22"/>
        <end position="92"/>
    </location>
</feature>
<dbReference type="EMBL" id="NHZQ01000003">
    <property type="protein sequence ID" value="PSK60592.1"/>
    <property type="molecule type" value="Genomic_DNA"/>
</dbReference>
<dbReference type="Gene3D" id="3.30.710.10">
    <property type="entry name" value="Potassium Channel Kv1.1, Chain A"/>
    <property type="match status" value="1"/>
</dbReference>
<dbReference type="Proteomes" id="UP000243723">
    <property type="component" value="Unassembled WGS sequence"/>
</dbReference>
<dbReference type="InterPro" id="IPR000210">
    <property type="entry name" value="BTB/POZ_dom"/>
</dbReference>
<evidence type="ECO:0000313" key="2">
    <source>
        <dbReference type="EMBL" id="PSK60592.1"/>
    </source>
</evidence>
<evidence type="ECO:0000313" key="3">
    <source>
        <dbReference type="Proteomes" id="UP000243723"/>
    </source>
</evidence>
<protein>
    <recommendedName>
        <fullName evidence="1">BTB domain-containing protein</fullName>
    </recommendedName>
</protein>
<dbReference type="PANTHER" id="PTHR47843:SF5">
    <property type="entry name" value="BTB_POZ DOMAIN PROTEIN"/>
    <property type="match status" value="1"/>
</dbReference>
<dbReference type="Pfam" id="PF00651">
    <property type="entry name" value="BTB"/>
    <property type="match status" value="1"/>
</dbReference>
<name>A0A2P8AJE0_9PEZI</name>
<accession>A0A2P8AJE0</accession>
<organism evidence="2 3">
    <name type="scientific">Elsinoe australis</name>
    <dbReference type="NCBI Taxonomy" id="40998"/>
    <lineage>
        <taxon>Eukaryota</taxon>
        <taxon>Fungi</taxon>
        <taxon>Dikarya</taxon>
        <taxon>Ascomycota</taxon>
        <taxon>Pezizomycotina</taxon>
        <taxon>Dothideomycetes</taxon>
        <taxon>Dothideomycetidae</taxon>
        <taxon>Myriangiales</taxon>
        <taxon>Elsinoaceae</taxon>
        <taxon>Elsinoe</taxon>
    </lineage>
</organism>
<reference evidence="2 3" key="1">
    <citation type="submission" date="2017-05" db="EMBL/GenBank/DDBJ databases">
        <title>Draft genome sequence of Elsinoe australis.</title>
        <authorList>
            <person name="Cheng Q."/>
        </authorList>
    </citation>
    <scope>NUCLEOTIDE SEQUENCE [LARGE SCALE GENOMIC DNA]</scope>
    <source>
        <strain evidence="2 3">NL1</strain>
    </source>
</reference>
<dbReference type="CDD" id="cd18186">
    <property type="entry name" value="BTB_POZ_ZBTB_KLHL-like"/>
    <property type="match status" value="1"/>
</dbReference>
<dbReference type="SUPFAM" id="SSF54695">
    <property type="entry name" value="POZ domain"/>
    <property type="match status" value="1"/>
</dbReference>
<dbReference type="SMART" id="SM00225">
    <property type="entry name" value="BTB"/>
    <property type="match status" value="1"/>
</dbReference>
<comment type="caution">
    <text evidence="2">The sequence shown here is derived from an EMBL/GenBank/DDBJ whole genome shotgun (WGS) entry which is preliminary data.</text>
</comment>
<gene>
    <name evidence="2" type="ORF">B9Z65_742</name>
</gene>
<dbReference type="AlphaFoldDB" id="A0A2P8AJE0"/>
<keyword evidence="3" id="KW-1185">Reference proteome</keyword>
<dbReference type="OrthoDB" id="6359816at2759"/>